<feature type="domain" description="HTH luxR-type" evidence="4">
    <location>
        <begin position="8"/>
        <end position="73"/>
    </location>
</feature>
<dbReference type="InterPro" id="IPR036388">
    <property type="entry name" value="WH-like_DNA-bd_sf"/>
</dbReference>
<dbReference type="PATRIC" id="fig|1608994.3.peg.1962"/>
<dbReference type="PROSITE" id="PS50043">
    <property type="entry name" value="HTH_LUXR_2"/>
    <property type="match status" value="1"/>
</dbReference>
<reference evidence="5 6" key="1">
    <citation type="submission" date="2015-02" db="EMBL/GenBank/DDBJ databases">
        <title>Pseudomonas helleri sp. nov. and Pseudomonas weihenstephanensis sp. nov., isolated from raw cows milk.</title>
        <authorList>
            <person name="von Neubeck M."/>
            <person name="Huptas C."/>
            <person name="Wenning M."/>
            <person name="Scherer S."/>
        </authorList>
    </citation>
    <scope>NUCLEOTIDE SEQUENCE [LARGE SCALE GENOMIC DNA]</scope>
    <source>
        <strain evidence="5 6">DSM 29166</strain>
    </source>
</reference>
<keyword evidence="2" id="KW-0238">DNA-binding</keyword>
<protein>
    <recommendedName>
        <fullName evidence="4">HTH luxR-type domain-containing protein</fullName>
    </recommendedName>
</protein>
<sequence>MCSEVDKIWGAGMKLTSREKEVLDLLMGGRTNKAIAQQLLISDFTVRDHVSSLLSKHGVGNRMALMVVVSRLGDNARKLTKPLRM</sequence>
<evidence type="ECO:0000313" key="6">
    <source>
        <dbReference type="Proteomes" id="UP000036325"/>
    </source>
</evidence>
<gene>
    <name evidence="5" type="ORF">TU86_06800</name>
</gene>
<dbReference type="GO" id="GO:0003677">
    <property type="term" value="F:DNA binding"/>
    <property type="evidence" value="ECO:0007669"/>
    <property type="project" value="UniProtKB-KW"/>
</dbReference>
<dbReference type="Pfam" id="PF00196">
    <property type="entry name" value="GerE"/>
    <property type="match status" value="1"/>
</dbReference>
<dbReference type="GO" id="GO:0006355">
    <property type="term" value="P:regulation of DNA-templated transcription"/>
    <property type="evidence" value="ECO:0007669"/>
    <property type="project" value="InterPro"/>
</dbReference>
<evidence type="ECO:0000256" key="2">
    <source>
        <dbReference type="ARBA" id="ARBA00023125"/>
    </source>
</evidence>
<dbReference type="PROSITE" id="PS00622">
    <property type="entry name" value="HTH_LUXR_1"/>
    <property type="match status" value="1"/>
</dbReference>
<dbReference type="InterPro" id="IPR000792">
    <property type="entry name" value="Tscrpt_reg_LuxR_C"/>
</dbReference>
<comment type="caution">
    <text evidence="5">The sequence shown here is derived from an EMBL/GenBank/DDBJ whole genome shotgun (WGS) entry which is preliminary data.</text>
</comment>
<dbReference type="InterPro" id="IPR016032">
    <property type="entry name" value="Sig_transdc_resp-reg_C-effctor"/>
</dbReference>
<evidence type="ECO:0000256" key="1">
    <source>
        <dbReference type="ARBA" id="ARBA00023015"/>
    </source>
</evidence>
<dbReference type="SMART" id="SM00421">
    <property type="entry name" value="HTH_LUXR"/>
    <property type="match status" value="1"/>
</dbReference>
<dbReference type="PANTHER" id="PTHR44688">
    <property type="entry name" value="DNA-BINDING TRANSCRIPTIONAL ACTIVATOR DEVR_DOSR"/>
    <property type="match status" value="1"/>
</dbReference>
<dbReference type="PANTHER" id="PTHR44688:SF16">
    <property type="entry name" value="DNA-BINDING TRANSCRIPTIONAL ACTIVATOR DEVR_DOSR"/>
    <property type="match status" value="1"/>
</dbReference>
<dbReference type="EMBL" id="JYLF01000002">
    <property type="protein sequence ID" value="KMN14994.1"/>
    <property type="molecule type" value="Genomic_DNA"/>
</dbReference>
<proteinExistence type="predicted"/>
<dbReference type="STRING" id="1608994.TU86_06800"/>
<organism evidence="5 6">
    <name type="scientific">Pseudomonas weihenstephanensis</name>
    <dbReference type="NCBI Taxonomy" id="1608994"/>
    <lineage>
        <taxon>Bacteria</taxon>
        <taxon>Pseudomonadati</taxon>
        <taxon>Pseudomonadota</taxon>
        <taxon>Gammaproteobacteria</taxon>
        <taxon>Pseudomonadales</taxon>
        <taxon>Pseudomonadaceae</taxon>
        <taxon>Pseudomonas</taxon>
    </lineage>
</organism>
<dbReference type="AlphaFoldDB" id="A0A0J6ISA3"/>
<evidence type="ECO:0000259" key="4">
    <source>
        <dbReference type="PROSITE" id="PS50043"/>
    </source>
</evidence>
<evidence type="ECO:0000256" key="3">
    <source>
        <dbReference type="ARBA" id="ARBA00023163"/>
    </source>
</evidence>
<dbReference type="Proteomes" id="UP000036325">
    <property type="component" value="Unassembled WGS sequence"/>
</dbReference>
<dbReference type="SUPFAM" id="SSF46894">
    <property type="entry name" value="C-terminal effector domain of the bipartite response regulators"/>
    <property type="match status" value="1"/>
</dbReference>
<dbReference type="CDD" id="cd06170">
    <property type="entry name" value="LuxR_C_like"/>
    <property type="match status" value="1"/>
</dbReference>
<dbReference type="Gene3D" id="1.10.10.10">
    <property type="entry name" value="Winged helix-like DNA-binding domain superfamily/Winged helix DNA-binding domain"/>
    <property type="match status" value="1"/>
</dbReference>
<accession>A0A0J6ISA3</accession>
<keyword evidence="3" id="KW-0804">Transcription</keyword>
<evidence type="ECO:0000313" key="5">
    <source>
        <dbReference type="EMBL" id="KMN14994.1"/>
    </source>
</evidence>
<keyword evidence="1" id="KW-0805">Transcription regulation</keyword>
<dbReference type="PRINTS" id="PR00038">
    <property type="entry name" value="HTHLUXR"/>
</dbReference>
<name>A0A0J6ISA3_9PSED</name>